<dbReference type="RefSeq" id="WP_188516455.1">
    <property type="nucleotide sequence ID" value="NZ_BMES01000001.1"/>
</dbReference>
<dbReference type="InterPro" id="IPR007791">
    <property type="entry name" value="DjlA_N"/>
</dbReference>
<dbReference type="EMBL" id="BMES01000001">
    <property type="protein sequence ID" value="GGH11409.1"/>
    <property type="molecule type" value="Genomic_DNA"/>
</dbReference>
<dbReference type="InterPro" id="IPR029024">
    <property type="entry name" value="TerB-like"/>
</dbReference>
<dbReference type="CDD" id="cd07176">
    <property type="entry name" value="terB"/>
    <property type="match status" value="1"/>
</dbReference>
<dbReference type="SUPFAM" id="SSF158682">
    <property type="entry name" value="TerB-like"/>
    <property type="match status" value="1"/>
</dbReference>
<dbReference type="Gene3D" id="1.10.3680.10">
    <property type="entry name" value="TerB-like"/>
    <property type="match status" value="1"/>
</dbReference>
<reference evidence="2" key="2">
    <citation type="submission" date="2020-09" db="EMBL/GenBank/DDBJ databases">
        <authorList>
            <person name="Sun Q."/>
            <person name="Zhou Y."/>
        </authorList>
    </citation>
    <scope>NUCLEOTIDE SEQUENCE</scope>
    <source>
        <strain evidence="2">CGMCC 1.12214</strain>
    </source>
</reference>
<organism evidence="2 3">
    <name type="scientific">Alsobacter metallidurans</name>
    <dbReference type="NCBI Taxonomy" id="340221"/>
    <lineage>
        <taxon>Bacteria</taxon>
        <taxon>Pseudomonadati</taxon>
        <taxon>Pseudomonadota</taxon>
        <taxon>Alphaproteobacteria</taxon>
        <taxon>Hyphomicrobiales</taxon>
        <taxon>Alsobacteraceae</taxon>
        <taxon>Alsobacter</taxon>
    </lineage>
</organism>
<dbReference type="AlphaFoldDB" id="A0A917MFW3"/>
<evidence type="ECO:0000313" key="2">
    <source>
        <dbReference type="EMBL" id="GGH11409.1"/>
    </source>
</evidence>
<accession>A0A917MFW3</accession>
<protein>
    <submittedName>
        <fullName evidence="2">Tellurium resistance protein terB</fullName>
    </submittedName>
</protein>
<evidence type="ECO:0000313" key="3">
    <source>
        <dbReference type="Proteomes" id="UP000603912"/>
    </source>
</evidence>
<name>A0A917MFW3_9HYPH</name>
<dbReference type="Proteomes" id="UP000603912">
    <property type="component" value="Unassembled WGS sequence"/>
</dbReference>
<sequence>MPTRHKSLQAAMRDYVHDLNGADAEMVFENVVAGCAIIAYADGWVTPDEERRMLGLILGADALRGFGPADLAHAFEEATARFEADHDGAETKALAAIARLKGRREHADMLMRICCAVAVADGAFDAEERRAAGRICDALGLNPTAFDLRDAA</sequence>
<evidence type="ECO:0000259" key="1">
    <source>
        <dbReference type="Pfam" id="PF05099"/>
    </source>
</evidence>
<keyword evidence="3" id="KW-1185">Reference proteome</keyword>
<feature type="domain" description="Co-chaperone DjlA N-terminal" evidence="1">
    <location>
        <begin position="30"/>
        <end position="147"/>
    </location>
</feature>
<reference evidence="2" key="1">
    <citation type="journal article" date="2014" name="Int. J. Syst. Evol. Microbiol.">
        <title>Complete genome sequence of Corynebacterium casei LMG S-19264T (=DSM 44701T), isolated from a smear-ripened cheese.</title>
        <authorList>
            <consortium name="US DOE Joint Genome Institute (JGI-PGF)"/>
            <person name="Walter F."/>
            <person name="Albersmeier A."/>
            <person name="Kalinowski J."/>
            <person name="Ruckert C."/>
        </authorList>
    </citation>
    <scope>NUCLEOTIDE SEQUENCE</scope>
    <source>
        <strain evidence="2">CGMCC 1.12214</strain>
    </source>
</reference>
<comment type="caution">
    <text evidence="2">The sequence shown here is derived from an EMBL/GenBank/DDBJ whole genome shotgun (WGS) entry which is preliminary data.</text>
</comment>
<gene>
    <name evidence="2" type="ORF">GCM10007036_08430</name>
</gene>
<dbReference type="Pfam" id="PF05099">
    <property type="entry name" value="TerB"/>
    <property type="match status" value="1"/>
</dbReference>
<proteinExistence type="predicted"/>